<dbReference type="InterPro" id="IPR027266">
    <property type="entry name" value="TrmE/GcvT-like"/>
</dbReference>
<dbReference type="RefSeq" id="WP_386777051.1">
    <property type="nucleotide sequence ID" value="NZ_JBHRUG010000048.1"/>
</dbReference>
<dbReference type="Gene3D" id="3.30.70.1520">
    <property type="entry name" value="Heterotetrameric sarcosine oxidase"/>
    <property type="match status" value="1"/>
</dbReference>
<accession>A0ABV7LUV2</accession>
<dbReference type="EMBL" id="JBHRUG010000048">
    <property type="protein sequence ID" value="MFC3286218.1"/>
    <property type="molecule type" value="Genomic_DNA"/>
</dbReference>
<dbReference type="InterPro" id="IPR007375">
    <property type="entry name" value="SoxG"/>
</dbReference>
<sequence length="181" mass="19353">MAEGITTQARAIQVQACQQRQSALAGIETRTHPRVRISASQPSAMLSVQGVDDAAALASLGNHRALLWTGPARRMVVAEHESPQALAAALADLPEDVMVTDVSHAWCRLILEGSGAHELLQSGIGLDLSPAVWPVGHSTSTAFREVQVLLHATGPDRFDLYTFRSVALCLWQWLDDGAAGL</sequence>
<comment type="caution">
    <text evidence="1">The sequence shown here is derived from an EMBL/GenBank/DDBJ whole genome shotgun (WGS) entry which is preliminary data.</text>
</comment>
<dbReference type="SUPFAM" id="SSF103025">
    <property type="entry name" value="Folate-binding domain"/>
    <property type="match status" value="1"/>
</dbReference>
<dbReference type="Gene3D" id="3.30.1360.120">
    <property type="entry name" value="Probable tRNA modification gtpase trme, domain 1"/>
    <property type="match status" value="1"/>
</dbReference>
<protein>
    <submittedName>
        <fullName evidence="1">Sarcosine oxidase subunit gamma</fullName>
    </submittedName>
</protein>
<organism evidence="1 2">
    <name type="scientific">Litchfieldella rifensis</name>
    <dbReference type="NCBI Taxonomy" id="762643"/>
    <lineage>
        <taxon>Bacteria</taxon>
        <taxon>Pseudomonadati</taxon>
        <taxon>Pseudomonadota</taxon>
        <taxon>Gammaproteobacteria</taxon>
        <taxon>Oceanospirillales</taxon>
        <taxon>Halomonadaceae</taxon>
        <taxon>Litchfieldella</taxon>
    </lineage>
</organism>
<dbReference type="Pfam" id="PF04268">
    <property type="entry name" value="SoxG"/>
    <property type="match status" value="1"/>
</dbReference>
<dbReference type="Proteomes" id="UP001595579">
    <property type="component" value="Unassembled WGS sequence"/>
</dbReference>
<gene>
    <name evidence="1" type="ORF">ACFOEV_21675</name>
</gene>
<evidence type="ECO:0000313" key="2">
    <source>
        <dbReference type="Proteomes" id="UP001595579"/>
    </source>
</evidence>
<reference evidence="2" key="1">
    <citation type="journal article" date="2019" name="Int. J. Syst. Evol. Microbiol.">
        <title>The Global Catalogue of Microorganisms (GCM) 10K type strain sequencing project: providing services to taxonomists for standard genome sequencing and annotation.</title>
        <authorList>
            <consortium name="The Broad Institute Genomics Platform"/>
            <consortium name="The Broad Institute Genome Sequencing Center for Infectious Disease"/>
            <person name="Wu L."/>
            <person name="Ma J."/>
        </authorList>
    </citation>
    <scope>NUCLEOTIDE SEQUENCE [LARGE SCALE GENOMIC DNA]</scope>
    <source>
        <strain evidence="2">CECT 7698</strain>
    </source>
</reference>
<name>A0ABV7LUV2_9GAMM</name>
<evidence type="ECO:0000313" key="1">
    <source>
        <dbReference type="EMBL" id="MFC3286218.1"/>
    </source>
</evidence>
<proteinExistence type="predicted"/>
<keyword evidence="2" id="KW-1185">Reference proteome</keyword>